<keyword evidence="1" id="KW-1133">Transmembrane helix</keyword>
<dbReference type="InterPro" id="IPR002035">
    <property type="entry name" value="VWF_A"/>
</dbReference>
<dbReference type="InterPro" id="IPR051266">
    <property type="entry name" value="CLCR"/>
</dbReference>
<dbReference type="Gene3D" id="3.40.50.410">
    <property type="entry name" value="von Willebrand factor, type A domain"/>
    <property type="match status" value="1"/>
</dbReference>
<dbReference type="SMART" id="SM00327">
    <property type="entry name" value="VWA"/>
    <property type="match status" value="1"/>
</dbReference>
<dbReference type="EMBL" id="JABVED010000013">
    <property type="protein sequence ID" value="MBC6449999.1"/>
    <property type="molecule type" value="Genomic_DNA"/>
</dbReference>
<protein>
    <submittedName>
        <fullName evidence="3">Substrate-binding domain-containing protein</fullName>
    </submittedName>
</protein>
<dbReference type="InterPro" id="IPR036465">
    <property type="entry name" value="vWFA_dom_sf"/>
</dbReference>
<dbReference type="Proteomes" id="UP000734823">
    <property type="component" value="Unassembled WGS sequence"/>
</dbReference>
<feature type="domain" description="VWFA" evidence="2">
    <location>
        <begin position="395"/>
        <end position="582"/>
    </location>
</feature>
<dbReference type="Pfam" id="PF13531">
    <property type="entry name" value="SBP_bac_11"/>
    <property type="match status" value="1"/>
</dbReference>
<sequence length="586" mass="62550">MSNPRTAARANTPLIIAVVAGLLAIGGIYLLTGEDKPAATRTDCVPLEMSTSTEKDELIGRMAERYNAAGREFGGGKCARVTVHGLTSGTAMSALRTGWAGAETGLPEPQVWAPSTSLWLSRMPATRRLEVVATEAHRSIMSSPLVVAMPEEMAAVLLAKHPDPGWDDLLALATAPGGWASLGKPEWGKFSLGRDHPELSSSGLGASIATFHAGSIADKYPGITNESIVDGEVTRFVHGVESSVERYSKDAAEFVDTLLAEDKKKLPVPFVSAIVMQEQLAYTYNRGGPNRKFKTITPTDGTLQFDHPFVVLASATADQRAAADDFYAYLSEGERQLGFREAGFRDWANPNAPTEQLRTTLSIPNGQLVSAIPAPAPDLVEAIVKAWNGTRRKARVLLVLDVSGSMNEPAAENDPEVRGSKLDLVKPAAKRALDLLSADDEVGLWTFSSPGHTEHVPVGRVGDNKAALGAAIDGLVATGATDLYNTVGEAYAKMAAQPDPERINAIVVLSDGADSTKVQGARDALLAKIDPELTETKMPIFTISYGQQSDPETMRMIAATSKALSYDAVKDPKNIDEVFVSVFHNF</sequence>
<comment type="caution">
    <text evidence="3">The sequence shown here is derived from an EMBL/GenBank/DDBJ whole genome shotgun (WGS) entry which is preliminary data.</text>
</comment>
<evidence type="ECO:0000256" key="1">
    <source>
        <dbReference type="SAM" id="Phobius"/>
    </source>
</evidence>
<keyword evidence="1" id="KW-0472">Membrane</keyword>
<reference evidence="3 4" key="1">
    <citation type="submission" date="2020-06" db="EMBL/GenBank/DDBJ databases">
        <title>Actinokineospora xiongansis sp. nov., isolated from soil of Baiyangdian.</title>
        <authorList>
            <person name="Zhang X."/>
        </authorList>
    </citation>
    <scope>NUCLEOTIDE SEQUENCE [LARGE SCALE GENOMIC DNA]</scope>
    <source>
        <strain evidence="3 4">HBU206404</strain>
    </source>
</reference>
<dbReference type="PROSITE" id="PS50234">
    <property type="entry name" value="VWFA"/>
    <property type="match status" value="1"/>
</dbReference>
<keyword evidence="1" id="KW-0812">Transmembrane</keyword>
<evidence type="ECO:0000313" key="4">
    <source>
        <dbReference type="Proteomes" id="UP000734823"/>
    </source>
</evidence>
<accession>A0ABR7LBB1</accession>
<organism evidence="3 4">
    <name type="scientific">Actinokineospora xionganensis</name>
    <dbReference type="NCBI Taxonomy" id="2684470"/>
    <lineage>
        <taxon>Bacteria</taxon>
        <taxon>Bacillati</taxon>
        <taxon>Actinomycetota</taxon>
        <taxon>Actinomycetes</taxon>
        <taxon>Pseudonocardiales</taxon>
        <taxon>Pseudonocardiaceae</taxon>
        <taxon>Actinokineospora</taxon>
    </lineage>
</organism>
<feature type="transmembrane region" description="Helical" evidence="1">
    <location>
        <begin position="12"/>
        <end position="31"/>
    </location>
</feature>
<dbReference type="RefSeq" id="WP_187223057.1">
    <property type="nucleotide sequence ID" value="NZ_JABVED010000013.1"/>
</dbReference>
<evidence type="ECO:0000259" key="2">
    <source>
        <dbReference type="PROSITE" id="PS50234"/>
    </source>
</evidence>
<evidence type="ECO:0000313" key="3">
    <source>
        <dbReference type="EMBL" id="MBC6449999.1"/>
    </source>
</evidence>
<dbReference type="SUPFAM" id="SSF53300">
    <property type="entry name" value="vWA-like"/>
    <property type="match status" value="1"/>
</dbReference>
<dbReference type="PANTHER" id="PTHR10579">
    <property type="entry name" value="CALCIUM-ACTIVATED CHLORIDE CHANNEL REGULATOR"/>
    <property type="match status" value="1"/>
</dbReference>
<dbReference type="PANTHER" id="PTHR10579:SF43">
    <property type="entry name" value="ZINC FINGER (C3HC4-TYPE RING FINGER) FAMILY PROTEIN"/>
    <property type="match status" value="1"/>
</dbReference>
<gene>
    <name evidence="3" type="ORF">GPZ80_22825</name>
</gene>
<proteinExistence type="predicted"/>
<dbReference type="SUPFAM" id="SSF53850">
    <property type="entry name" value="Periplasmic binding protein-like II"/>
    <property type="match status" value="1"/>
</dbReference>
<keyword evidence="4" id="KW-1185">Reference proteome</keyword>
<name>A0ABR7LBB1_9PSEU</name>
<dbReference type="Pfam" id="PF13519">
    <property type="entry name" value="VWA_2"/>
    <property type="match status" value="1"/>
</dbReference>